<reference evidence="2" key="1">
    <citation type="submission" date="2014-09" db="EMBL/GenBank/DDBJ databases">
        <authorList>
            <person name="Magalhaes I.L.F."/>
            <person name="Oliveira U."/>
            <person name="Santos F.R."/>
            <person name="Vidigal T.H.D.A."/>
            <person name="Brescovit A.D."/>
            <person name="Santos A.J."/>
        </authorList>
    </citation>
    <scope>NUCLEOTIDE SEQUENCE</scope>
    <source>
        <tissue evidence="2">Shoot tissue taken approximately 20 cm above the soil surface</tissue>
    </source>
</reference>
<organism evidence="2">
    <name type="scientific">Arundo donax</name>
    <name type="common">Giant reed</name>
    <name type="synonym">Donax arundinaceus</name>
    <dbReference type="NCBI Taxonomy" id="35708"/>
    <lineage>
        <taxon>Eukaryota</taxon>
        <taxon>Viridiplantae</taxon>
        <taxon>Streptophyta</taxon>
        <taxon>Embryophyta</taxon>
        <taxon>Tracheophyta</taxon>
        <taxon>Spermatophyta</taxon>
        <taxon>Magnoliopsida</taxon>
        <taxon>Liliopsida</taxon>
        <taxon>Poales</taxon>
        <taxon>Poaceae</taxon>
        <taxon>PACMAD clade</taxon>
        <taxon>Arundinoideae</taxon>
        <taxon>Arundineae</taxon>
        <taxon>Arundo</taxon>
    </lineage>
</organism>
<sequence>MYCVLCFLSANSVMMLAGQTTIKDAPATRERQTMSQTFSDRSLFFLQP</sequence>
<feature type="signal peptide" evidence="1">
    <location>
        <begin position="1"/>
        <end position="17"/>
    </location>
</feature>
<dbReference type="EMBL" id="GBRH01249909">
    <property type="protein sequence ID" value="JAD47986.1"/>
    <property type="molecule type" value="Transcribed_RNA"/>
</dbReference>
<protein>
    <submittedName>
        <fullName evidence="2">Uncharacterized protein</fullName>
    </submittedName>
</protein>
<name>A0A0A9AA79_ARUDO</name>
<evidence type="ECO:0000256" key="1">
    <source>
        <dbReference type="SAM" id="SignalP"/>
    </source>
</evidence>
<dbReference type="AlphaFoldDB" id="A0A0A9AA79"/>
<proteinExistence type="predicted"/>
<feature type="chain" id="PRO_5002062506" evidence="1">
    <location>
        <begin position="18"/>
        <end position="48"/>
    </location>
</feature>
<evidence type="ECO:0000313" key="2">
    <source>
        <dbReference type="EMBL" id="JAD47986.1"/>
    </source>
</evidence>
<reference evidence="2" key="2">
    <citation type="journal article" date="2015" name="Data Brief">
        <title>Shoot transcriptome of the giant reed, Arundo donax.</title>
        <authorList>
            <person name="Barrero R.A."/>
            <person name="Guerrero F.D."/>
            <person name="Moolhuijzen P."/>
            <person name="Goolsby J.A."/>
            <person name="Tidwell J."/>
            <person name="Bellgard S.E."/>
            <person name="Bellgard M.I."/>
        </authorList>
    </citation>
    <scope>NUCLEOTIDE SEQUENCE</scope>
    <source>
        <tissue evidence="2">Shoot tissue taken approximately 20 cm above the soil surface</tissue>
    </source>
</reference>
<keyword evidence="1" id="KW-0732">Signal</keyword>
<accession>A0A0A9AA79</accession>